<reference evidence="2 3" key="1">
    <citation type="submission" date="2023-01" db="EMBL/GenBank/DDBJ databases">
        <title>Analysis of 21 Apiospora genomes using comparative genomics revels a genus with tremendous synthesis potential of carbohydrate active enzymes and secondary metabolites.</title>
        <authorList>
            <person name="Sorensen T."/>
        </authorList>
    </citation>
    <scope>NUCLEOTIDE SEQUENCE [LARGE SCALE GENOMIC DNA]</scope>
    <source>
        <strain evidence="2 3">CBS 117206</strain>
    </source>
</reference>
<comment type="caution">
    <text evidence="2">The sequence shown here is derived from an EMBL/GenBank/DDBJ whole genome shotgun (WGS) entry which is preliminary data.</text>
</comment>
<keyword evidence="3" id="KW-1185">Reference proteome</keyword>
<dbReference type="Proteomes" id="UP001392437">
    <property type="component" value="Unassembled WGS sequence"/>
</dbReference>
<gene>
    <name evidence="2" type="ORF">PG999_011337</name>
</gene>
<sequence length="358" mass="38137">MVSLSGNKGLVLFGFLLPVSYALAQQQNPIRVQSATVLGNITSGNFPNVYRDAGWESQVGSHWLKFYADTLTCDDGPAGPCHGFASNTLVASTGNPIVNHDIGNPGPGNNPGGLCQSVTDNTRPQLSAIISTGSNTGVAWYHSVGPATSQDINGAVVNSGVATITWNGGDSTPTCEMSAPMWDDTEPVWGDKGVWSLTASKGPGIDGYVYVLGGLSSLAPGHENPFIWLSRVPFGSFLDVNAYQYWNGSAWASERLTYPDYNGWAPATVITGTAGTLLYSNYYSTFVYVQSDWGSESLLCLSRRLPLVKGAQVLIQLYEHRCYSEDSIVASGPMVGSGDLVLLQGWNHLRPSAANALR</sequence>
<accession>A0AAW0QSX9</accession>
<organism evidence="2 3">
    <name type="scientific">Apiospora kogelbergensis</name>
    <dbReference type="NCBI Taxonomy" id="1337665"/>
    <lineage>
        <taxon>Eukaryota</taxon>
        <taxon>Fungi</taxon>
        <taxon>Dikarya</taxon>
        <taxon>Ascomycota</taxon>
        <taxon>Pezizomycotina</taxon>
        <taxon>Sordariomycetes</taxon>
        <taxon>Xylariomycetidae</taxon>
        <taxon>Amphisphaeriales</taxon>
        <taxon>Apiosporaceae</taxon>
        <taxon>Apiospora</taxon>
    </lineage>
</organism>
<proteinExistence type="predicted"/>
<evidence type="ECO:0000313" key="3">
    <source>
        <dbReference type="Proteomes" id="UP001392437"/>
    </source>
</evidence>
<evidence type="ECO:0000256" key="1">
    <source>
        <dbReference type="SAM" id="SignalP"/>
    </source>
</evidence>
<dbReference type="EMBL" id="JAQQWP010000009">
    <property type="protein sequence ID" value="KAK8100963.1"/>
    <property type="molecule type" value="Genomic_DNA"/>
</dbReference>
<dbReference type="AlphaFoldDB" id="A0AAW0QSX9"/>
<keyword evidence="1" id="KW-0732">Signal</keyword>
<name>A0AAW0QSX9_9PEZI</name>
<feature type="chain" id="PRO_5043777072" description="DUF4185 domain-containing protein" evidence="1">
    <location>
        <begin position="25"/>
        <end position="358"/>
    </location>
</feature>
<feature type="signal peptide" evidence="1">
    <location>
        <begin position="1"/>
        <end position="24"/>
    </location>
</feature>
<protein>
    <recommendedName>
        <fullName evidence="4">DUF4185 domain-containing protein</fullName>
    </recommendedName>
</protein>
<evidence type="ECO:0008006" key="4">
    <source>
        <dbReference type="Google" id="ProtNLM"/>
    </source>
</evidence>
<evidence type="ECO:0000313" key="2">
    <source>
        <dbReference type="EMBL" id="KAK8100963.1"/>
    </source>
</evidence>